<dbReference type="EMBL" id="AACCXM010000001">
    <property type="protein sequence ID" value="EAK0468045.1"/>
    <property type="molecule type" value="Genomic_DNA"/>
</dbReference>
<evidence type="ECO:0000313" key="3">
    <source>
        <dbReference type="EMBL" id="EAK0468045.1"/>
    </source>
</evidence>
<dbReference type="AlphaFoldDB" id="A0A5L8QSG9"/>
<evidence type="ECO:0000313" key="2">
    <source>
        <dbReference type="EMBL" id="EAI5407258.1"/>
    </source>
</evidence>
<feature type="domain" description="YgjP-like metallopeptidase" evidence="1">
    <location>
        <begin position="13"/>
        <end position="217"/>
    </location>
</feature>
<dbReference type="EMBL" id="AABQDW010000001">
    <property type="protein sequence ID" value="EAI5407258.1"/>
    <property type="molecule type" value="Genomic_DNA"/>
</dbReference>
<evidence type="ECO:0000313" key="4">
    <source>
        <dbReference type="Proteomes" id="UP000557842"/>
    </source>
</evidence>
<evidence type="ECO:0000259" key="1">
    <source>
        <dbReference type="Pfam" id="PF01863"/>
    </source>
</evidence>
<dbReference type="Gene3D" id="3.30.2010.10">
    <property type="entry name" value="Metalloproteases ('zincins'), catalytic domain"/>
    <property type="match status" value="1"/>
</dbReference>
<reference evidence="3 4" key="1">
    <citation type="submission" date="2018-05" db="EMBL/GenBank/DDBJ databases">
        <authorList>
            <consortium name="PulseNet: The National Subtyping Network for Foodborne Disease Surveillance"/>
            <person name="Tarr C.L."/>
            <person name="Trees E."/>
            <person name="Katz L.S."/>
            <person name="Carleton-Romer H.A."/>
            <person name="Stroika S."/>
            <person name="Kucerova Z."/>
            <person name="Roache K.F."/>
            <person name="Sabol A.L."/>
            <person name="Besser J."/>
            <person name="Gerner-Smidt P."/>
        </authorList>
    </citation>
    <scope>NUCLEOTIDE SEQUENCE</scope>
    <source>
        <strain evidence="2 4">2016D-0221</strain>
        <strain evidence="3">D4313</strain>
    </source>
</reference>
<proteinExistence type="predicted"/>
<dbReference type="InterPro" id="IPR053136">
    <property type="entry name" value="UTP_pyrophosphatase-like"/>
</dbReference>
<dbReference type="PANTHER" id="PTHR30399">
    <property type="entry name" value="UNCHARACTERIZED PROTEIN YGJP"/>
    <property type="match status" value="1"/>
</dbReference>
<dbReference type="PANTHER" id="PTHR30399:SF1">
    <property type="entry name" value="UTP PYROPHOSPHATASE"/>
    <property type="match status" value="1"/>
</dbReference>
<dbReference type="Proteomes" id="UP000557842">
    <property type="component" value="Unassembled WGS sequence"/>
</dbReference>
<protein>
    <submittedName>
        <fullName evidence="3">M48 family metallopeptidase</fullName>
    </submittedName>
</protein>
<accession>A0A5L8QSG9</accession>
<name>A0A5L8QSG9_CAMFE</name>
<dbReference type="CDD" id="cd07344">
    <property type="entry name" value="M48_yhfN_like"/>
    <property type="match status" value="1"/>
</dbReference>
<organism evidence="3">
    <name type="scientific">Campylobacter fetus</name>
    <dbReference type="NCBI Taxonomy" id="196"/>
    <lineage>
        <taxon>Bacteria</taxon>
        <taxon>Pseudomonadati</taxon>
        <taxon>Campylobacterota</taxon>
        <taxon>Epsilonproteobacteria</taxon>
        <taxon>Campylobacterales</taxon>
        <taxon>Campylobacteraceae</taxon>
        <taxon>Campylobacter</taxon>
    </lineage>
</organism>
<comment type="caution">
    <text evidence="3">The sequence shown here is derived from an EMBL/GenBank/DDBJ whole genome shotgun (WGS) entry which is preliminary data.</text>
</comment>
<dbReference type="Pfam" id="PF01863">
    <property type="entry name" value="YgjP-like"/>
    <property type="match status" value="1"/>
</dbReference>
<dbReference type="InterPro" id="IPR002725">
    <property type="entry name" value="YgjP-like_metallopeptidase"/>
</dbReference>
<dbReference type="RefSeq" id="WP_065843803.1">
    <property type="nucleotide sequence ID" value="NZ_AABUZP020000005.1"/>
</dbReference>
<gene>
    <name evidence="3" type="ORF">AAH24_01485</name>
    <name evidence="2" type="ORF">BVH53_00840</name>
</gene>
<sequence length="221" mass="26730">MLENILIVKKDVKNITLKVKPTGEVVLTTPKAVSDEYTEYIIKKRAKWIEQKKEFFASFQTNQKEYVSGEEFRYLGKSYRLKVISSKDENVKLQRGYLEIRTKNKNDLNKKQNLLYEWYYEKALLHFFSILQEWNKIVKRDIKDIKIRQMKTRWGSCNPYKSYINLNIELIKKPKICIEYVIFHELTHLIYPDHSSKFYEYLSLYMSDWEKRKEILGQSNL</sequence>